<feature type="domain" description="SsuA/THI5-like" evidence="2">
    <location>
        <begin position="45"/>
        <end position="258"/>
    </location>
</feature>
<dbReference type="InterPro" id="IPR015168">
    <property type="entry name" value="SsuA/THI5"/>
</dbReference>
<evidence type="ECO:0000256" key="1">
    <source>
        <dbReference type="SAM" id="SignalP"/>
    </source>
</evidence>
<reference evidence="3 4" key="1">
    <citation type="submission" date="2018-11" db="EMBL/GenBank/DDBJ databases">
        <title>Genomes From Bacteria Associated with the Canine Oral Cavity: a Test Case for Automated Genome-Based Taxonomic Assignment.</title>
        <authorList>
            <person name="Coil D.A."/>
            <person name="Jospin G."/>
            <person name="Darling A.E."/>
            <person name="Wallis C."/>
            <person name="Davis I.J."/>
            <person name="Harris S."/>
            <person name="Eisen J.A."/>
            <person name="Holcombe L.J."/>
            <person name="O'Flynn C."/>
        </authorList>
    </citation>
    <scope>NUCLEOTIDE SEQUENCE [LARGE SCALE GENOMIC DNA]</scope>
    <source>
        <strain evidence="3 4">OH4621_COT-116</strain>
    </source>
</reference>
<dbReference type="InterPro" id="IPR027939">
    <property type="entry name" value="NMT1/THI5"/>
</dbReference>
<dbReference type="Pfam" id="PF09084">
    <property type="entry name" value="NMT1"/>
    <property type="match status" value="1"/>
</dbReference>
<dbReference type="EMBL" id="RQZA01000007">
    <property type="protein sequence ID" value="RRD30508.1"/>
    <property type="molecule type" value="Genomic_DNA"/>
</dbReference>
<dbReference type="AlphaFoldDB" id="A0A3P1V9T2"/>
<sequence>MKKKFILPGIGMLAVSLFAVAACTSNKQEASKEKVIDFILDWTPNTNHTGLYVALEKGYFEEEGVQVDIKLPPEDSSSDLVINGKAPFAIYFQDSMAKKLEKGAGITAVAALVEHNTSGIISAAEADIQSPKDLVGKKYGTWNDPIELAMLETLVSEEGGDFAKVEKVPNTDANSITPIGNKVFDAAWIYYGWDGIMAEQEGMKTNYFYLTDFAPEFDYYSPVIIANNDYLKENPEQAKKVLKAIKKGYQYAIEHPKESADILMKHAPALEGQKDFVYASQSYLSKNYASDPENWGSFDANRWNAFYAWAHEKGILESDLKDQGFSNEYLK</sequence>
<dbReference type="PROSITE" id="PS51257">
    <property type="entry name" value="PROKAR_LIPOPROTEIN"/>
    <property type="match status" value="1"/>
</dbReference>
<dbReference type="RefSeq" id="WP_124777514.1">
    <property type="nucleotide sequence ID" value="NZ_RQZA01000007.1"/>
</dbReference>
<evidence type="ECO:0000313" key="3">
    <source>
        <dbReference type="EMBL" id="RRD30508.1"/>
    </source>
</evidence>
<dbReference type="PANTHER" id="PTHR31528">
    <property type="entry name" value="4-AMINO-5-HYDROXYMETHYL-2-METHYLPYRIMIDINE PHOSPHATE SYNTHASE THI11-RELATED"/>
    <property type="match status" value="1"/>
</dbReference>
<evidence type="ECO:0000259" key="2">
    <source>
        <dbReference type="Pfam" id="PF09084"/>
    </source>
</evidence>
<organism evidence="3 4">
    <name type="scientific">Streptococcus minor</name>
    <dbReference type="NCBI Taxonomy" id="229549"/>
    <lineage>
        <taxon>Bacteria</taxon>
        <taxon>Bacillati</taxon>
        <taxon>Bacillota</taxon>
        <taxon>Bacilli</taxon>
        <taxon>Lactobacillales</taxon>
        <taxon>Streptococcaceae</taxon>
        <taxon>Streptococcus</taxon>
    </lineage>
</organism>
<evidence type="ECO:0000313" key="4">
    <source>
        <dbReference type="Proteomes" id="UP000281771"/>
    </source>
</evidence>
<gene>
    <name evidence="3" type="ORF">EII38_07835</name>
</gene>
<dbReference type="Proteomes" id="UP000281771">
    <property type="component" value="Unassembled WGS sequence"/>
</dbReference>
<proteinExistence type="predicted"/>
<feature type="signal peptide" evidence="1">
    <location>
        <begin position="1"/>
        <end position="21"/>
    </location>
</feature>
<comment type="caution">
    <text evidence="3">The sequence shown here is derived from an EMBL/GenBank/DDBJ whole genome shotgun (WGS) entry which is preliminary data.</text>
</comment>
<keyword evidence="1" id="KW-0732">Signal</keyword>
<protein>
    <submittedName>
        <fullName evidence="3">ABC transporter substrate-binding protein</fullName>
    </submittedName>
</protein>
<dbReference type="Gene3D" id="3.40.190.10">
    <property type="entry name" value="Periplasmic binding protein-like II"/>
    <property type="match status" value="2"/>
</dbReference>
<keyword evidence="4" id="KW-1185">Reference proteome</keyword>
<dbReference type="GO" id="GO:0009228">
    <property type="term" value="P:thiamine biosynthetic process"/>
    <property type="evidence" value="ECO:0007669"/>
    <property type="project" value="InterPro"/>
</dbReference>
<feature type="chain" id="PRO_5018009622" evidence="1">
    <location>
        <begin position="22"/>
        <end position="331"/>
    </location>
</feature>
<dbReference type="PANTHER" id="PTHR31528:SF3">
    <property type="entry name" value="THIAMINE BIOSYNTHESIS PROTEIN HI_0357-RELATED"/>
    <property type="match status" value="1"/>
</dbReference>
<dbReference type="STRING" id="1123309.GCA_000377005_00625"/>
<accession>A0A3P1V9T2</accession>
<dbReference type="SUPFAM" id="SSF53850">
    <property type="entry name" value="Periplasmic binding protein-like II"/>
    <property type="match status" value="1"/>
</dbReference>
<name>A0A3P1V9T2_9STRE</name>